<evidence type="ECO:0000256" key="2">
    <source>
        <dbReference type="ARBA" id="ARBA00007857"/>
    </source>
</evidence>
<feature type="domain" description="THO complex subunitTHOC2 C-terminal" evidence="6">
    <location>
        <begin position="1220"/>
        <end position="1534"/>
    </location>
</feature>
<feature type="compositionally biased region" description="Polar residues" evidence="5">
    <location>
        <begin position="2076"/>
        <end position="2094"/>
    </location>
</feature>
<feature type="compositionally biased region" description="Basic and acidic residues" evidence="5">
    <location>
        <begin position="1958"/>
        <end position="1967"/>
    </location>
</feature>
<feature type="compositionally biased region" description="Basic and acidic residues" evidence="5">
    <location>
        <begin position="2284"/>
        <end position="2302"/>
    </location>
</feature>
<dbReference type="GO" id="GO:0000445">
    <property type="term" value="C:THO complex part of transcription export complex"/>
    <property type="evidence" value="ECO:0007669"/>
    <property type="project" value="TreeGrafter"/>
</dbReference>
<feature type="compositionally biased region" description="Gly residues" evidence="5">
    <location>
        <begin position="2364"/>
        <end position="2379"/>
    </location>
</feature>
<feature type="compositionally biased region" description="Basic and acidic residues" evidence="5">
    <location>
        <begin position="527"/>
        <end position="544"/>
    </location>
</feature>
<dbReference type="InterPro" id="IPR040007">
    <property type="entry name" value="Tho2"/>
</dbReference>
<keyword evidence="10" id="KW-1185">Reference proteome</keyword>
<feature type="domain" description="THO complex subunit 2 N-terminal" evidence="8">
    <location>
        <begin position="124"/>
        <end position="857"/>
    </location>
</feature>
<keyword evidence="4" id="KW-0539">Nucleus</keyword>
<dbReference type="GO" id="GO:0003729">
    <property type="term" value="F:mRNA binding"/>
    <property type="evidence" value="ECO:0007669"/>
    <property type="project" value="TreeGrafter"/>
</dbReference>
<feature type="compositionally biased region" description="Basic and acidic residues" evidence="5">
    <location>
        <begin position="2344"/>
        <end position="2362"/>
    </location>
</feature>
<proteinExistence type="inferred from homology"/>
<reference evidence="9" key="1">
    <citation type="submission" date="2021-03" db="EMBL/GenBank/DDBJ databases">
        <title>Revisited historic fungal species revealed as producer of novel bioactive compounds through whole genome sequencing and comparative genomics.</title>
        <authorList>
            <person name="Vignolle G.A."/>
            <person name="Hochenegger N."/>
            <person name="Mach R.L."/>
            <person name="Mach-Aigner A.R."/>
            <person name="Javad Rahimi M."/>
            <person name="Salim K.A."/>
            <person name="Chan C.M."/>
            <person name="Lim L.B.L."/>
            <person name="Cai F."/>
            <person name="Druzhinina I.S."/>
            <person name="U'Ren J.M."/>
            <person name="Derntl C."/>
        </authorList>
    </citation>
    <scope>NUCLEOTIDE SEQUENCE</scope>
    <source>
        <strain evidence="9">TUCIM 5799</strain>
    </source>
</reference>
<feature type="region of interest" description="Disordered" evidence="5">
    <location>
        <begin position="527"/>
        <end position="595"/>
    </location>
</feature>
<dbReference type="EMBL" id="JAFIMR010000006">
    <property type="protein sequence ID" value="KAI1877480.1"/>
    <property type="molecule type" value="Genomic_DNA"/>
</dbReference>
<evidence type="ECO:0000259" key="8">
    <source>
        <dbReference type="Pfam" id="PF16134"/>
    </source>
</evidence>
<feature type="compositionally biased region" description="Pro residues" evidence="5">
    <location>
        <begin position="2126"/>
        <end position="2136"/>
    </location>
</feature>
<dbReference type="PANTHER" id="PTHR21597">
    <property type="entry name" value="THO2 PROTEIN"/>
    <property type="match status" value="1"/>
</dbReference>
<evidence type="ECO:0000313" key="9">
    <source>
        <dbReference type="EMBL" id="KAI1877480.1"/>
    </source>
</evidence>
<feature type="compositionally biased region" description="Basic and acidic residues" evidence="5">
    <location>
        <begin position="2250"/>
        <end position="2275"/>
    </location>
</feature>
<gene>
    <name evidence="9" type="ORF">JX265_003488</name>
</gene>
<dbReference type="Pfam" id="PF16134">
    <property type="entry name" value="THOC2_N"/>
    <property type="match status" value="1"/>
</dbReference>
<feature type="compositionally biased region" description="Basic and acidic residues" evidence="5">
    <location>
        <begin position="1694"/>
        <end position="1743"/>
    </location>
</feature>
<name>A0A9P9WSK7_9PEZI</name>
<comment type="similarity">
    <text evidence="2">Belongs to the THOC2 family.</text>
</comment>
<comment type="subcellular location">
    <subcellularLocation>
        <location evidence="1">Nucleus</location>
    </subcellularLocation>
</comment>
<feature type="compositionally biased region" description="Basic and acidic residues" evidence="5">
    <location>
        <begin position="2380"/>
        <end position="2391"/>
    </location>
</feature>
<feature type="compositionally biased region" description="Basic and acidic residues" evidence="5">
    <location>
        <begin position="2019"/>
        <end position="2030"/>
    </location>
</feature>
<evidence type="ECO:0000256" key="5">
    <source>
        <dbReference type="SAM" id="MobiDB-lite"/>
    </source>
</evidence>
<dbReference type="InterPro" id="IPR032302">
    <property type="entry name" value="THOC2_N"/>
</dbReference>
<sequence>MPPKRKRIEPASDAAGRPSPHRPAETALGQHDRDGQDHRRRSGAGRGNTRGRNGERRNSFGNMGGRNQGPISPTTQRPPSSSSQGPTQPSALAPSTPSASVPHFTQPARPRSPVIQTKYSYAVLTDARLGSWQEGGRQEVVQHGIASRDDEDIEEISTISQEFTRAVLENRLDPADAGACIKEILGPDPAAGDDDRTDCSFDPHSLFVDSISVFVDSEKDDLGYQFRDFILATDISPNLLRQSLEPDLLVHLGMIRSTFAKMGVRYATNALYRQSNYNLLREESEGFAKLITELYCTAHTVNQEQLTKEQVEAGFERIKGLIGTFDIDVGRVLDIVFDVFASTMMRTFRYFTMFLRASSWWPRNQIDRYDPVLTGGLPRWAIPGATFLPTPEEQADMDMKRQQRDIAFWDRARELHLDAFFELGGRQATDADLESYAASAIGAGSNQDTEIEWIRSTKTLPPCGNRVAAQLFGFKLQYYTSEARDKDEIIPANLFYLAAYLIKIGFISLPDLYAHLWPSDDKMDAVKERRAQELEEKEKKDRQGAEPNALLKAGALPDDTMPTSTMMRRGENATAKPDPSQKDTTTTDATDQGLPEPKEVLKVDLVQHLLLVGAIPEALFMLGRFNWLTDSYPEEIISPINRILLYSIDKVYQETRSSNAKPVTVIPLKKDLAQDQSGVPKGTVRLVERAPPKTLKWPHADGFNRGTPYEHYLKEWTDNVPICQTIDDMFTLCGTLLNISGVNIGRSPMLLRKLTAIGAKSLQGDKSPQNLERWRDLLKRTIFPALHLTTSNVDVVDSVWALLNHYPTEVRYNIYAECYEGSISRLPATTKAFKYARLDTLSLLKRLSKENLTKSAKLMAKVALFSPGVVCKVALDQIEAYSNLIEAFVECTRYFTDLGNDVLVWSLMSSLGGKQRSRTQEGSVLLTSKWLQALSKFSGKVFRRYSNVDPTPVIQYVNDQLSRGNSTDLVIMRELITSMGGIVSDVDFTDAQLAALSGGEELRKQTFINLGDKRFESGKSASRLMHALVQTKLAPRLLANIAQYRQSAIYNLPESETHIKYLATLIDDSQQALVQYVELLRSNLTPDQFDALIPSIPRLMTDFGLDANLAFLIGRVSLAYYLTGPGAAVAKGRRLSDTPDIAAAVEGDMVVEAKEAAETPLPSMPTISDDAMVVDDQGAKEIPAEGSPPLITNARKADHFSEVLRPILDTVQTLLPSTVWTSISPDFYVLFWSLQTGDLGIPAKSYNDESLRLQREQEFIKRDRSDMTRTGRAKAEQRKADITQLATKLSAEASQCQERVSKTRMLLLKSAPTWIPVAMSKSNGGADTLLEECLIPRLLLAPGDADFCYKIIKFLHDNQVANFNIMVLYDRLFTQNRLRSLIFGCTVREAEFLGRFIKLALGELSRWHKSKDVFEKEATKNGKHPAFTGAATPEGKPATVMDHGQFQDQLWSWHRNLATALKACLTGTEWMHIRNSITILKSILDYFPAVNFHGKQFLQTLQQIAQREAATKNDEDGQNHRVDLSVTANTAASALKKHESRWVIVQAFRPNNAGDPSDDKAAEAVKSAKASNLRPSASEFRPNQTSAKPIRGKPAAEDEDGEVKDSKPQATIPAADNGAKDSESPSADALRAAPMPQRVDAARASSRPSTPPVRSNNHSPAPHSRRESSKLSTLGMLPPGLPSRPDVPIPGHFNQDERGHIRMAEAREAREQREQRDPRDPREHRDPRTPKDSRDVKEPRQPDNARSSRGRETHGADRRSLESAPRDTSRSDRDRGPRPDGPPRWEPPMAERETRQSRDRAPSADSLNRPAESNRPPRLPLADAQAMPPPAQPDTQGPTVNPERARLIGTPGDNVNPARAALINDGRPAGRPSREESRERSARHSSPPRRERSEVRAVDISRDDRPGRHRPDHQTPTRDGRIEPVAPVGPRSDREGDRPMADRPRDVNPFSGPAGSRGDSEHVRSHQQDPNYGRLNAIPSVVDSNPPDAPRGRGRNMARGPQGANQPPARPDARYPSQDTHRAPSPDRNHPPSGPASSRARRGPAGPGLGANPMSTPPATNSPTTGMHPDRLRHFNPSSGPASPQVSFPSSGANSVGVHPDRLNRIDPNGPPSGPGQHRQNHLPPLQTPERPPIPTGPHNRQIQVGLPTTPSSDKGTPMSVPTGPSATNDRSKTGSRRQLAGINNVLQGSQGPTQETMSRGGTVRSRSSRSNLAGSDAQVLTGASPVTTPVQERVEQLGGPGSGRGGANGDDRSSRGERGERSSRRHHEHGEHSSRSRHTSRSPNRDSSRSKSHRDHRERDAGVPMPSSGTREGERDPSRRSGRDFSAAGPNTRGPDASNSIRGDGRHRGEGTSSGRHEDYGRSSGGGRGGGAGGMGGGPHDHRAREDGGRGSRKRRSDEGAFTGPPSDGHKRQKR</sequence>
<feature type="region of interest" description="Disordered" evidence="5">
    <location>
        <begin position="1"/>
        <end position="112"/>
    </location>
</feature>
<feature type="compositionally biased region" description="Polar residues" evidence="5">
    <location>
        <begin position="1646"/>
        <end position="1659"/>
    </location>
</feature>
<dbReference type="PANTHER" id="PTHR21597:SF0">
    <property type="entry name" value="THO COMPLEX SUBUNIT 2"/>
    <property type="match status" value="1"/>
</dbReference>
<feature type="compositionally biased region" description="Polar residues" evidence="5">
    <location>
        <begin position="2185"/>
        <end position="2200"/>
    </location>
</feature>
<feature type="compositionally biased region" description="Gly residues" evidence="5">
    <location>
        <begin position="2239"/>
        <end position="2249"/>
    </location>
</feature>
<organism evidence="9 10">
    <name type="scientific">Neoarthrinium moseri</name>
    <dbReference type="NCBI Taxonomy" id="1658444"/>
    <lineage>
        <taxon>Eukaryota</taxon>
        <taxon>Fungi</taxon>
        <taxon>Dikarya</taxon>
        <taxon>Ascomycota</taxon>
        <taxon>Pezizomycotina</taxon>
        <taxon>Sordariomycetes</taxon>
        <taxon>Xylariomycetidae</taxon>
        <taxon>Amphisphaeriales</taxon>
        <taxon>Apiosporaceae</taxon>
        <taxon>Neoarthrinium</taxon>
    </lineage>
</organism>
<evidence type="ECO:0000256" key="4">
    <source>
        <dbReference type="ARBA" id="ARBA00023242"/>
    </source>
</evidence>
<accession>A0A9P9WSK7</accession>
<dbReference type="Proteomes" id="UP000829685">
    <property type="component" value="Unassembled WGS sequence"/>
</dbReference>
<evidence type="ECO:0000313" key="10">
    <source>
        <dbReference type="Proteomes" id="UP000829685"/>
    </source>
</evidence>
<dbReference type="GO" id="GO:0006397">
    <property type="term" value="P:mRNA processing"/>
    <property type="evidence" value="ECO:0007669"/>
    <property type="project" value="InterPro"/>
</dbReference>
<feature type="compositionally biased region" description="Polar residues" evidence="5">
    <location>
        <begin position="2053"/>
        <end position="2065"/>
    </location>
</feature>
<feature type="compositionally biased region" description="Polar residues" evidence="5">
    <location>
        <begin position="2139"/>
        <end position="2155"/>
    </location>
</feature>
<feature type="compositionally biased region" description="Basic and acidic residues" evidence="5">
    <location>
        <begin position="1931"/>
        <end position="1946"/>
    </location>
</feature>
<feature type="compositionally biased region" description="Basic and acidic residues" evidence="5">
    <location>
        <begin position="1912"/>
        <end position="1922"/>
    </location>
</feature>
<feature type="compositionally biased region" description="Low complexity" evidence="5">
    <location>
        <begin position="70"/>
        <end position="102"/>
    </location>
</feature>
<dbReference type="Pfam" id="PF11262">
    <property type="entry name" value="Tho2"/>
    <property type="match status" value="1"/>
</dbReference>
<evidence type="ECO:0000256" key="3">
    <source>
        <dbReference type="ARBA" id="ARBA00019596"/>
    </source>
</evidence>
<comment type="caution">
    <text evidence="9">The sequence shown here is derived from an EMBL/GenBank/DDBJ whole genome shotgun (WGS) entry which is preliminary data.</text>
</comment>
<dbReference type="Pfam" id="PF11732">
    <property type="entry name" value="Thoc2"/>
    <property type="match status" value="1"/>
</dbReference>
<evidence type="ECO:0000259" key="7">
    <source>
        <dbReference type="Pfam" id="PF11732"/>
    </source>
</evidence>
<feature type="compositionally biased region" description="Basic and acidic residues" evidence="5">
    <location>
        <begin position="1872"/>
        <end position="1906"/>
    </location>
</feature>
<feature type="compositionally biased region" description="Basic and acidic residues" evidence="5">
    <location>
        <begin position="1749"/>
        <end position="1802"/>
    </location>
</feature>
<dbReference type="InterPro" id="IPR021726">
    <property type="entry name" value="THO_THOC2_N"/>
</dbReference>
<feature type="region of interest" description="Disordered" evidence="5">
    <location>
        <begin position="1550"/>
        <end position="2416"/>
    </location>
</feature>
<feature type="domain" description="THO complex subunitTHOC2 N-terminal" evidence="7">
    <location>
        <begin position="859"/>
        <end position="935"/>
    </location>
</feature>
<feature type="compositionally biased region" description="Pro residues" evidence="5">
    <location>
        <begin position="1679"/>
        <end position="1688"/>
    </location>
</feature>
<dbReference type="InterPro" id="IPR021418">
    <property type="entry name" value="THO_THOC2_C"/>
</dbReference>
<evidence type="ECO:0000259" key="6">
    <source>
        <dbReference type="Pfam" id="PF11262"/>
    </source>
</evidence>
<feature type="compositionally biased region" description="Basic and acidic residues" evidence="5">
    <location>
        <begin position="2312"/>
        <end position="2324"/>
    </location>
</feature>
<evidence type="ECO:0000256" key="1">
    <source>
        <dbReference type="ARBA" id="ARBA00004123"/>
    </source>
</evidence>
<dbReference type="GO" id="GO:0006406">
    <property type="term" value="P:mRNA export from nucleus"/>
    <property type="evidence" value="ECO:0007669"/>
    <property type="project" value="InterPro"/>
</dbReference>
<protein>
    <recommendedName>
        <fullName evidence="3">THO complex subunit 2</fullName>
    </recommendedName>
</protein>